<gene>
    <name evidence="1" type="ORF">EYF80_049652</name>
</gene>
<dbReference type="Proteomes" id="UP000314294">
    <property type="component" value="Unassembled WGS sequence"/>
</dbReference>
<protein>
    <submittedName>
        <fullName evidence="1">Uncharacterized protein</fullName>
    </submittedName>
</protein>
<evidence type="ECO:0000313" key="1">
    <source>
        <dbReference type="EMBL" id="TNN40168.1"/>
    </source>
</evidence>
<name>A0A4Z2FG74_9TELE</name>
<accession>A0A4Z2FG74</accession>
<keyword evidence="2" id="KW-1185">Reference proteome</keyword>
<dbReference type="AlphaFoldDB" id="A0A4Z2FG74"/>
<proteinExistence type="predicted"/>
<reference evidence="1 2" key="1">
    <citation type="submission" date="2019-03" db="EMBL/GenBank/DDBJ databases">
        <title>First draft genome of Liparis tanakae, snailfish: a comprehensive survey of snailfish specific genes.</title>
        <authorList>
            <person name="Kim W."/>
            <person name="Song I."/>
            <person name="Jeong J.-H."/>
            <person name="Kim D."/>
            <person name="Kim S."/>
            <person name="Ryu S."/>
            <person name="Song J.Y."/>
            <person name="Lee S.K."/>
        </authorList>
    </citation>
    <scope>NUCLEOTIDE SEQUENCE [LARGE SCALE GENOMIC DNA]</scope>
    <source>
        <tissue evidence="1">Muscle</tissue>
    </source>
</reference>
<comment type="caution">
    <text evidence="1">The sequence shown here is derived from an EMBL/GenBank/DDBJ whole genome shotgun (WGS) entry which is preliminary data.</text>
</comment>
<evidence type="ECO:0000313" key="2">
    <source>
        <dbReference type="Proteomes" id="UP000314294"/>
    </source>
</evidence>
<organism evidence="1 2">
    <name type="scientific">Liparis tanakae</name>
    <name type="common">Tanaka's snailfish</name>
    <dbReference type="NCBI Taxonomy" id="230148"/>
    <lineage>
        <taxon>Eukaryota</taxon>
        <taxon>Metazoa</taxon>
        <taxon>Chordata</taxon>
        <taxon>Craniata</taxon>
        <taxon>Vertebrata</taxon>
        <taxon>Euteleostomi</taxon>
        <taxon>Actinopterygii</taxon>
        <taxon>Neopterygii</taxon>
        <taxon>Teleostei</taxon>
        <taxon>Neoteleostei</taxon>
        <taxon>Acanthomorphata</taxon>
        <taxon>Eupercaria</taxon>
        <taxon>Perciformes</taxon>
        <taxon>Cottioidei</taxon>
        <taxon>Cottales</taxon>
        <taxon>Liparidae</taxon>
        <taxon>Liparis</taxon>
    </lineage>
</organism>
<dbReference type="EMBL" id="SRLO01001212">
    <property type="protein sequence ID" value="TNN40168.1"/>
    <property type="molecule type" value="Genomic_DNA"/>
</dbReference>
<sequence>MREGGTPPFIARWNQTRETSLLMPISRHIRRMPDKPLWARLLLLPGIAAPLEAVSSQAEAFQTGGAKMAGVHFLPRNPLWAQMKYLAARML</sequence>